<protein>
    <submittedName>
        <fullName evidence="2">Uncharacterized protein</fullName>
    </submittedName>
</protein>
<evidence type="ECO:0000256" key="1">
    <source>
        <dbReference type="SAM" id="Phobius"/>
    </source>
</evidence>
<dbReference type="EMBL" id="CP084167">
    <property type="protein sequence ID" value="UJG44400.1"/>
    <property type="molecule type" value="Genomic_DNA"/>
</dbReference>
<dbReference type="Proteomes" id="UP001200513">
    <property type="component" value="Chromosome"/>
</dbReference>
<keyword evidence="1" id="KW-0812">Transmembrane</keyword>
<dbReference type="AlphaFoldDB" id="A0A9Y1BST5"/>
<gene>
    <name evidence="2" type="ORF">K9W46_04270</name>
</gene>
<proteinExistence type="predicted"/>
<feature type="transmembrane region" description="Helical" evidence="1">
    <location>
        <begin position="76"/>
        <end position="96"/>
    </location>
</feature>
<keyword evidence="1" id="KW-0472">Membrane</keyword>
<feature type="transmembrane region" description="Helical" evidence="1">
    <location>
        <begin position="133"/>
        <end position="152"/>
    </location>
</feature>
<name>A0A9Y1BST5_9ARCH</name>
<evidence type="ECO:0000313" key="2">
    <source>
        <dbReference type="EMBL" id="UJG44400.1"/>
    </source>
</evidence>
<accession>A0A9Y1BST5</accession>
<feature type="transmembrane region" description="Helical" evidence="1">
    <location>
        <begin position="167"/>
        <end position="193"/>
    </location>
</feature>
<reference evidence="2" key="1">
    <citation type="journal article" date="2022" name="Nat. Microbiol.">
        <title>Unique mobile elements and scalable gene flow at the prokaryote-eukaryote boundary revealed by circularized Asgard archaea genomes.</title>
        <authorList>
            <person name="Wu F."/>
            <person name="Speth D.R."/>
            <person name="Philosof A."/>
            <person name="Cremiere A."/>
            <person name="Narayanan A."/>
            <person name="Barco R.A."/>
            <person name="Connon S.A."/>
            <person name="Amend J.P."/>
            <person name="Antoshechkin I.A."/>
            <person name="Orphan V.J."/>
        </authorList>
    </citation>
    <scope>NUCLEOTIDE SEQUENCE</scope>
    <source>
        <strain evidence="2">PR6</strain>
    </source>
</reference>
<sequence length="195" mass="22602">MLIDSSQEYCKLLKIDSFGINIFEEEDEILEQSNVAIEKAIESLLKNLNISKANVRIFTKADVNEILDLNYNVEEFFIFFELIFALFFLPLTIIIYSRITVRIITPELNQLGARGYSEKKLRKNYIKFICKPLIENILLGLFTGLICGLIYAENKLPDLYLVLNFNLLFRIIMCFLILSIIGIFSSFIVMLFASR</sequence>
<keyword evidence="1" id="KW-1133">Transmembrane helix</keyword>
<organism evidence="2">
    <name type="scientific">Candidatus Heimdallarchaeum endolithica</name>
    <dbReference type="NCBI Taxonomy" id="2876572"/>
    <lineage>
        <taxon>Archaea</taxon>
        <taxon>Promethearchaeati</taxon>
        <taxon>Candidatus Heimdallarchaeota</taxon>
        <taxon>Candidatus Heimdallarchaeia (ex Rinke et al. 2021) (nom. nud.)</taxon>
        <taxon>Candidatus Heimdallarchaeales</taxon>
        <taxon>Candidatus Heimdallarchaeaceae</taxon>
        <taxon>Candidatus Heimdallarchaeum</taxon>
    </lineage>
</organism>